<dbReference type="OrthoDB" id="1166063at2759"/>
<dbReference type="CDD" id="cd01647">
    <property type="entry name" value="RT_LTR"/>
    <property type="match status" value="1"/>
</dbReference>
<keyword evidence="6" id="KW-0378">Hydrolase</keyword>
<keyword evidence="4" id="KW-0540">Nuclease</keyword>
<evidence type="ECO:0000256" key="5">
    <source>
        <dbReference type="ARBA" id="ARBA00022759"/>
    </source>
</evidence>
<evidence type="ECO:0000256" key="7">
    <source>
        <dbReference type="ARBA" id="ARBA00022918"/>
    </source>
</evidence>
<evidence type="ECO:0000256" key="6">
    <source>
        <dbReference type="ARBA" id="ARBA00022801"/>
    </source>
</evidence>
<keyword evidence="7" id="KW-0695">RNA-directed DNA polymerase</keyword>
<proteinExistence type="predicted"/>
<keyword evidence="11" id="KW-1185">Reference proteome</keyword>
<dbReference type="FunFam" id="3.10.10.10:FF:000007">
    <property type="entry name" value="Retrovirus-related Pol polyprotein from transposon 17.6-like Protein"/>
    <property type="match status" value="1"/>
</dbReference>
<evidence type="ECO:0000256" key="1">
    <source>
        <dbReference type="ARBA" id="ARBA00022670"/>
    </source>
</evidence>
<gene>
    <name evidence="10" type="ORF">CBR_g44555</name>
</gene>
<feature type="region of interest" description="Disordered" evidence="8">
    <location>
        <begin position="406"/>
        <end position="456"/>
    </location>
</feature>
<feature type="compositionally biased region" description="Low complexity" evidence="8">
    <location>
        <begin position="439"/>
        <end position="450"/>
    </location>
</feature>
<dbReference type="GO" id="GO:0008233">
    <property type="term" value="F:peptidase activity"/>
    <property type="evidence" value="ECO:0007669"/>
    <property type="project" value="UniProtKB-KW"/>
</dbReference>
<dbReference type="Proteomes" id="UP000265515">
    <property type="component" value="Unassembled WGS sequence"/>
</dbReference>
<feature type="region of interest" description="Disordered" evidence="8">
    <location>
        <begin position="327"/>
        <end position="356"/>
    </location>
</feature>
<evidence type="ECO:0000256" key="2">
    <source>
        <dbReference type="ARBA" id="ARBA00022679"/>
    </source>
</evidence>
<dbReference type="InterPro" id="IPR043128">
    <property type="entry name" value="Rev_trsase/Diguanyl_cyclase"/>
</dbReference>
<dbReference type="EMBL" id="BFEA01000595">
    <property type="protein sequence ID" value="GBG87099.1"/>
    <property type="molecule type" value="Genomic_DNA"/>
</dbReference>
<dbReference type="Pfam" id="PF00078">
    <property type="entry name" value="RVT_1"/>
    <property type="match status" value="1"/>
</dbReference>
<keyword evidence="1" id="KW-0645">Protease</keyword>
<sequence>MRGVEHSIQLVPDYRVHHQAPYRLSISEATKLKRQLEELLRLGFIKPSNSPWGAPVLFARKADGTLRLCIDYRGLNRYTVKNSYPMSRADELFDRLAGNRFFTKIDLRSGYHQIRVAAEDQPKTAFRSRFGHYKFTVMPFGLTNAPASFQTAMNDIFRDILEEYVLVYLDDILVYSRTLEDHIRHLRDVLQRLLKHDFYAKLNERGFLIGHVAPAVGHIDRDAGAGVAPAVRSTYKYIVAQLSGSVMELVGGLLHGDTLFHKEYNVPYAEDDGQDEEDVVNYYATICAGCVDWGVESDLDRDADVWDTDEQKGGGWWDVLTTPSHQVSADGVTHPHLGGGEQEGEWDTDEQKSGGRWDVLTAPSYQVVDGVTRLQLGGGEQEGEWEVEKVFMAVTAAVVEERQGLGEMGGKGATDVNNSNNNNNNNNNNIEKGEKDDNNNTNNNSNNNDDGTQERA</sequence>
<dbReference type="GO" id="GO:0006508">
    <property type="term" value="P:proteolysis"/>
    <property type="evidence" value="ECO:0007669"/>
    <property type="project" value="UniProtKB-KW"/>
</dbReference>
<organism evidence="10 11">
    <name type="scientific">Chara braunii</name>
    <name type="common">Braun's stonewort</name>
    <dbReference type="NCBI Taxonomy" id="69332"/>
    <lineage>
        <taxon>Eukaryota</taxon>
        <taxon>Viridiplantae</taxon>
        <taxon>Streptophyta</taxon>
        <taxon>Charophyceae</taxon>
        <taxon>Charales</taxon>
        <taxon>Characeae</taxon>
        <taxon>Chara</taxon>
    </lineage>
</organism>
<dbReference type="GO" id="GO:0004519">
    <property type="term" value="F:endonuclease activity"/>
    <property type="evidence" value="ECO:0007669"/>
    <property type="project" value="UniProtKB-KW"/>
</dbReference>
<comment type="caution">
    <text evidence="10">The sequence shown here is derived from an EMBL/GenBank/DDBJ whole genome shotgun (WGS) entry which is preliminary data.</text>
</comment>
<reference evidence="10 11" key="1">
    <citation type="journal article" date="2018" name="Cell">
        <title>The Chara Genome: Secondary Complexity and Implications for Plant Terrestrialization.</title>
        <authorList>
            <person name="Nishiyama T."/>
            <person name="Sakayama H."/>
            <person name="Vries J.D."/>
            <person name="Buschmann H."/>
            <person name="Saint-Marcoux D."/>
            <person name="Ullrich K.K."/>
            <person name="Haas F.B."/>
            <person name="Vanderstraeten L."/>
            <person name="Becker D."/>
            <person name="Lang D."/>
            <person name="Vosolsobe S."/>
            <person name="Rombauts S."/>
            <person name="Wilhelmsson P.K.I."/>
            <person name="Janitza P."/>
            <person name="Kern R."/>
            <person name="Heyl A."/>
            <person name="Rumpler F."/>
            <person name="Villalobos L.I.A.C."/>
            <person name="Clay J.M."/>
            <person name="Skokan R."/>
            <person name="Toyoda A."/>
            <person name="Suzuki Y."/>
            <person name="Kagoshima H."/>
            <person name="Schijlen E."/>
            <person name="Tajeshwar N."/>
            <person name="Catarino B."/>
            <person name="Hetherington A.J."/>
            <person name="Saltykova A."/>
            <person name="Bonnot C."/>
            <person name="Breuninger H."/>
            <person name="Symeonidi A."/>
            <person name="Radhakrishnan G.V."/>
            <person name="Van Nieuwerburgh F."/>
            <person name="Deforce D."/>
            <person name="Chang C."/>
            <person name="Karol K.G."/>
            <person name="Hedrich R."/>
            <person name="Ulvskov P."/>
            <person name="Glockner G."/>
            <person name="Delwiche C.F."/>
            <person name="Petrasek J."/>
            <person name="Van de Peer Y."/>
            <person name="Friml J."/>
            <person name="Beilby M."/>
            <person name="Dolan L."/>
            <person name="Kohara Y."/>
            <person name="Sugano S."/>
            <person name="Fujiyama A."/>
            <person name="Delaux P.-M."/>
            <person name="Quint M."/>
            <person name="TheiBen G."/>
            <person name="Hagemann M."/>
            <person name="Harholt J."/>
            <person name="Dunand C."/>
            <person name="Zachgo S."/>
            <person name="Langdale J."/>
            <person name="Maumus F."/>
            <person name="Straeten D.V.D."/>
            <person name="Gould S.B."/>
            <person name="Rensing S.A."/>
        </authorList>
    </citation>
    <scope>NUCLEOTIDE SEQUENCE [LARGE SCALE GENOMIC DNA]</scope>
    <source>
        <strain evidence="10 11">S276</strain>
    </source>
</reference>
<dbReference type="AlphaFoldDB" id="A0A388LY08"/>
<evidence type="ECO:0000256" key="4">
    <source>
        <dbReference type="ARBA" id="ARBA00022722"/>
    </source>
</evidence>
<evidence type="ECO:0000313" key="10">
    <source>
        <dbReference type="EMBL" id="GBG87099.1"/>
    </source>
</evidence>
<name>A0A388LY08_CHABU</name>
<protein>
    <recommendedName>
        <fullName evidence="9">Reverse transcriptase domain-containing protein</fullName>
    </recommendedName>
</protein>
<dbReference type="Gene3D" id="3.10.10.10">
    <property type="entry name" value="HIV Type 1 Reverse Transcriptase, subunit A, domain 1"/>
    <property type="match status" value="1"/>
</dbReference>
<keyword evidence="3" id="KW-0548">Nucleotidyltransferase</keyword>
<dbReference type="GO" id="GO:0003964">
    <property type="term" value="F:RNA-directed DNA polymerase activity"/>
    <property type="evidence" value="ECO:0007669"/>
    <property type="project" value="UniProtKB-KW"/>
</dbReference>
<evidence type="ECO:0000259" key="9">
    <source>
        <dbReference type="PROSITE" id="PS50878"/>
    </source>
</evidence>
<dbReference type="SUPFAM" id="SSF56672">
    <property type="entry name" value="DNA/RNA polymerases"/>
    <property type="match status" value="1"/>
</dbReference>
<evidence type="ECO:0000313" key="11">
    <source>
        <dbReference type="Proteomes" id="UP000265515"/>
    </source>
</evidence>
<dbReference type="Gramene" id="GBG87099">
    <property type="protein sequence ID" value="GBG87099"/>
    <property type="gene ID" value="CBR_g44555"/>
</dbReference>
<evidence type="ECO:0000256" key="8">
    <source>
        <dbReference type="SAM" id="MobiDB-lite"/>
    </source>
</evidence>
<dbReference type="Gene3D" id="3.30.70.270">
    <property type="match status" value="1"/>
</dbReference>
<evidence type="ECO:0000256" key="3">
    <source>
        <dbReference type="ARBA" id="ARBA00022695"/>
    </source>
</evidence>
<dbReference type="PANTHER" id="PTHR24559">
    <property type="entry name" value="TRANSPOSON TY3-I GAG-POL POLYPROTEIN"/>
    <property type="match status" value="1"/>
</dbReference>
<accession>A0A388LY08</accession>
<keyword evidence="5" id="KW-0255">Endonuclease</keyword>
<dbReference type="InterPro" id="IPR043502">
    <property type="entry name" value="DNA/RNA_pol_sf"/>
</dbReference>
<dbReference type="PANTHER" id="PTHR24559:SF444">
    <property type="entry name" value="REVERSE TRANSCRIPTASE DOMAIN-CONTAINING PROTEIN"/>
    <property type="match status" value="1"/>
</dbReference>
<feature type="compositionally biased region" description="Low complexity" evidence="8">
    <location>
        <begin position="417"/>
        <end position="430"/>
    </location>
</feature>
<dbReference type="InterPro" id="IPR000477">
    <property type="entry name" value="RT_dom"/>
</dbReference>
<dbReference type="PROSITE" id="PS50878">
    <property type="entry name" value="RT_POL"/>
    <property type="match status" value="1"/>
</dbReference>
<dbReference type="InterPro" id="IPR053134">
    <property type="entry name" value="RNA-dir_DNA_polymerase"/>
</dbReference>
<feature type="domain" description="Reverse transcriptase" evidence="9">
    <location>
        <begin position="40"/>
        <end position="242"/>
    </location>
</feature>
<keyword evidence="2" id="KW-0808">Transferase</keyword>